<comment type="caution">
    <text evidence="3">The sequence shown here is derived from an EMBL/GenBank/DDBJ whole genome shotgun (WGS) entry which is preliminary data.</text>
</comment>
<keyword evidence="2" id="KW-0812">Transmembrane</keyword>
<dbReference type="EMBL" id="CAAE01015003">
    <property type="protein sequence ID" value="CAG09119.1"/>
    <property type="molecule type" value="Genomic_DNA"/>
</dbReference>
<keyword evidence="2" id="KW-0472">Membrane</keyword>
<dbReference type="AlphaFoldDB" id="Q4RR63"/>
<protein>
    <submittedName>
        <fullName evidence="3">(spotted green pufferfish) hypothetical protein</fullName>
    </submittedName>
</protein>
<keyword evidence="2" id="KW-1133">Transmembrane helix</keyword>
<proteinExistence type="predicted"/>
<organism evidence="3">
    <name type="scientific">Tetraodon nigroviridis</name>
    <name type="common">Spotted green pufferfish</name>
    <name type="synonym">Chelonodon nigroviridis</name>
    <dbReference type="NCBI Taxonomy" id="99883"/>
    <lineage>
        <taxon>Eukaryota</taxon>
        <taxon>Metazoa</taxon>
        <taxon>Chordata</taxon>
        <taxon>Craniata</taxon>
        <taxon>Vertebrata</taxon>
        <taxon>Euteleostomi</taxon>
        <taxon>Actinopterygii</taxon>
        <taxon>Neopterygii</taxon>
        <taxon>Teleostei</taxon>
        <taxon>Neoteleostei</taxon>
        <taxon>Acanthomorphata</taxon>
        <taxon>Eupercaria</taxon>
        <taxon>Tetraodontiformes</taxon>
        <taxon>Tetradontoidea</taxon>
        <taxon>Tetraodontidae</taxon>
        <taxon>Tetraodon</taxon>
    </lineage>
</organism>
<accession>Q4RR63</accession>
<evidence type="ECO:0000313" key="3">
    <source>
        <dbReference type="EMBL" id="CAG09119.1"/>
    </source>
</evidence>
<evidence type="ECO:0000256" key="2">
    <source>
        <dbReference type="SAM" id="Phobius"/>
    </source>
</evidence>
<reference evidence="3" key="2">
    <citation type="submission" date="2004-02" db="EMBL/GenBank/DDBJ databases">
        <authorList>
            <consortium name="Genoscope"/>
            <consortium name="Whitehead Institute Centre for Genome Research"/>
        </authorList>
    </citation>
    <scope>NUCLEOTIDE SEQUENCE</scope>
</reference>
<feature type="region of interest" description="Disordered" evidence="1">
    <location>
        <begin position="17"/>
        <end position="38"/>
    </location>
</feature>
<evidence type="ECO:0000256" key="1">
    <source>
        <dbReference type="SAM" id="MobiDB-lite"/>
    </source>
</evidence>
<gene>
    <name evidence="3" type="ORF">GSTENG00030304001</name>
</gene>
<name>Q4RR63_TETNG</name>
<reference evidence="3" key="1">
    <citation type="journal article" date="2004" name="Nature">
        <title>Genome duplication in the teleost fish Tetraodon nigroviridis reveals the early vertebrate proto-karyotype.</title>
        <authorList>
            <person name="Jaillon O."/>
            <person name="Aury J.-M."/>
            <person name="Brunet F."/>
            <person name="Petit J.-L."/>
            <person name="Stange-Thomann N."/>
            <person name="Mauceli E."/>
            <person name="Bouneau L."/>
            <person name="Fischer C."/>
            <person name="Ozouf-Costaz C."/>
            <person name="Bernot A."/>
            <person name="Nicaud S."/>
            <person name="Jaffe D."/>
            <person name="Fisher S."/>
            <person name="Lutfalla G."/>
            <person name="Dossat C."/>
            <person name="Segurens B."/>
            <person name="Dasilva C."/>
            <person name="Salanoubat M."/>
            <person name="Levy M."/>
            <person name="Boudet N."/>
            <person name="Castellano S."/>
            <person name="Anthouard V."/>
            <person name="Jubin C."/>
            <person name="Castelli V."/>
            <person name="Katinka M."/>
            <person name="Vacherie B."/>
            <person name="Biemont C."/>
            <person name="Skalli Z."/>
            <person name="Cattolico L."/>
            <person name="Poulain J."/>
            <person name="De Berardinis V."/>
            <person name="Cruaud C."/>
            <person name="Duprat S."/>
            <person name="Brottier P."/>
            <person name="Coutanceau J.-P."/>
            <person name="Gouzy J."/>
            <person name="Parra G."/>
            <person name="Lardier G."/>
            <person name="Chapple C."/>
            <person name="McKernan K.J."/>
            <person name="McEwan P."/>
            <person name="Bosak S."/>
            <person name="Kellis M."/>
            <person name="Volff J.-N."/>
            <person name="Guigo R."/>
            <person name="Zody M.C."/>
            <person name="Mesirov J."/>
            <person name="Lindblad-Toh K."/>
            <person name="Birren B."/>
            <person name="Nusbaum C."/>
            <person name="Kahn D."/>
            <person name="Robinson-Rechavi M."/>
            <person name="Laudet V."/>
            <person name="Schachter V."/>
            <person name="Quetier F."/>
            <person name="Saurin W."/>
            <person name="Scarpelli C."/>
            <person name="Wincker P."/>
            <person name="Lander E.S."/>
            <person name="Weissenbach J."/>
            <person name="Roest Crollius H."/>
        </authorList>
    </citation>
    <scope>NUCLEOTIDE SEQUENCE [LARGE SCALE GENOMIC DNA]</scope>
</reference>
<sequence>MVDVAAVRLSVGDGACRPPRGQLTTPAPFEGGAAAPESSLRRTRQLQMTIAFFICHLCHFFAFSSVLTPDSPPSRPPSLPLSLDGAAEAARLAVAGQTEPSQVFL</sequence>
<feature type="compositionally biased region" description="Low complexity" evidence="1">
    <location>
        <begin position="26"/>
        <end position="37"/>
    </location>
</feature>
<dbReference type="KEGG" id="tng:GSTEN00030304G001"/>
<feature type="transmembrane region" description="Helical" evidence="2">
    <location>
        <begin position="48"/>
        <end position="67"/>
    </location>
</feature>